<evidence type="ECO:0000313" key="2">
    <source>
        <dbReference type="EMBL" id="THU81084.1"/>
    </source>
</evidence>
<dbReference type="EMBL" id="ML179842">
    <property type="protein sequence ID" value="THU81084.1"/>
    <property type="molecule type" value="Genomic_DNA"/>
</dbReference>
<evidence type="ECO:0000256" key="1">
    <source>
        <dbReference type="SAM" id="MobiDB-lite"/>
    </source>
</evidence>
<keyword evidence="3" id="KW-1185">Reference proteome</keyword>
<name>A0A4S8KYH5_DENBC</name>
<evidence type="ECO:0000313" key="3">
    <source>
        <dbReference type="Proteomes" id="UP000297245"/>
    </source>
</evidence>
<organism evidence="2 3">
    <name type="scientific">Dendrothele bispora (strain CBS 962.96)</name>
    <dbReference type="NCBI Taxonomy" id="1314807"/>
    <lineage>
        <taxon>Eukaryota</taxon>
        <taxon>Fungi</taxon>
        <taxon>Dikarya</taxon>
        <taxon>Basidiomycota</taxon>
        <taxon>Agaricomycotina</taxon>
        <taxon>Agaricomycetes</taxon>
        <taxon>Agaricomycetidae</taxon>
        <taxon>Agaricales</taxon>
        <taxon>Agaricales incertae sedis</taxon>
        <taxon>Dendrothele</taxon>
    </lineage>
</organism>
<feature type="region of interest" description="Disordered" evidence="1">
    <location>
        <begin position="78"/>
        <end position="102"/>
    </location>
</feature>
<dbReference type="Proteomes" id="UP000297245">
    <property type="component" value="Unassembled WGS sequence"/>
</dbReference>
<proteinExistence type="predicted"/>
<gene>
    <name evidence="2" type="ORF">K435DRAFT_873713</name>
</gene>
<sequence length="126" mass="14187">MEIYVRKGLESRMEEARHVVEGVLNDPRMEFSSYGVQKLSLTTWLHRSGEDLDDHYTIRAYNESGELVLSIHAPQNHCYPPKKNKQTRVSGPAAGFDPSNHVWIDGPKRGVEEVAEELDGTAPAKL</sequence>
<accession>A0A4S8KYH5</accession>
<reference evidence="2 3" key="1">
    <citation type="journal article" date="2019" name="Nat. Ecol. Evol.">
        <title>Megaphylogeny resolves global patterns of mushroom evolution.</title>
        <authorList>
            <person name="Varga T."/>
            <person name="Krizsan K."/>
            <person name="Foldi C."/>
            <person name="Dima B."/>
            <person name="Sanchez-Garcia M."/>
            <person name="Sanchez-Ramirez S."/>
            <person name="Szollosi G.J."/>
            <person name="Szarkandi J.G."/>
            <person name="Papp V."/>
            <person name="Albert L."/>
            <person name="Andreopoulos W."/>
            <person name="Angelini C."/>
            <person name="Antonin V."/>
            <person name="Barry K.W."/>
            <person name="Bougher N.L."/>
            <person name="Buchanan P."/>
            <person name="Buyck B."/>
            <person name="Bense V."/>
            <person name="Catcheside P."/>
            <person name="Chovatia M."/>
            <person name="Cooper J."/>
            <person name="Damon W."/>
            <person name="Desjardin D."/>
            <person name="Finy P."/>
            <person name="Geml J."/>
            <person name="Haridas S."/>
            <person name="Hughes K."/>
            <person name="Justo A."/>
            <person name="Karasinski D."/>
            <person name="Kautmanova I."/>
            <person name="Kiss B."/>
            <person name="Kocsube S."/>
            <person name="Kotiranta H."/>
            <person name="LaButti K.M."/>
            <person name="Lechner B.E."/>
            <person name="Liimatainen K."/>
            <person name="Lipzen A."/>
            <person name="Lukacs Z."/>
            <person name="Mihaltcheva S."/>
            <person name="Morgado L.N."/>
            <person name="Niskanen T."/>
            <person name="Noordeloos M.E."/>
            <person name="Ohm R.A."/>
            <person name="Ortiz-Santana B."/>
            <person name="Ovrebo C."/>
            <person name="Racz N."/>
            <person name="Riley R."/>
            <person name="Savchenko A."/>
            <person name="Shiryaev A."/>
            <person name="Soop K."/>
            <person name="Spirin V."/>
            <person name="Szebenyi C."/>
            <person name="Tomsovsky M."/>
            <person name="Tulloss R.E."/>
            <person name="Uehling J."/>
            <person name="Grigoriev I.V."/>
            <person name="Vagvolgyi C."/>
            <person name="Papp T."/>
            <person name="Martin F.M."/>
            <person name="Miettinen O."/>
            <person name="Hibbett D.S."/>
            <person name="Nagy L.G."/>
        </authorList>
    </citation>
    <scope>NUCLEOTIDE SEQUENCE [LARGE SCALE GENOMIC DNA]</scope>
    <source>
        <strain evidence="2 3">CBS 962.96</strain>
    </source>
</reference>
<dbReference type="AlphaFoldDB" id="A0A4S8KYH5"/>
<protein>
    <submittedName>
        <fullName evidence="2">Uncharacterized protein</fullName>
    </submittedName>
</protein>